<dbReference type="InterPro" id="IPR016024">
    <property type="entry name" value="ARM-type_fold"/>
</dbReference>
<dbReference type="GO" id="GO:0030951">
    <property type="term" value="P:establishment or maintenance of microtubule cytoskeleton polarity"/>
    <property type="evidence" value="ECO:0007669"/>
    <property type="project" value="InterPro"/>
</dbReference>
<keyword evidence="2" id="KW-0963">Cytoplasm</keyword>
<evidence type="ECO:0000256" key="4">
    <source>
        <dbReference type="SAM" id="MobiDB-lite"/>
    </source>
</evidence>
<feature type="region of interest" description="Disordered" evidence="4">
    <location>
        <begin position="527"/>
        <end position="598"/>
    </location>
</feature>
<accession>R7QNH4</accession>
<feature type="region of interest" description="Disordered" evidence="4">
    <location>
        <begin position="1952"/>
        <end position="1974"/>
    </location>
</feature>
<dbReference type="Proteomes" id="UP000012073">
    <property type="component" value="Unassembled WGS sequence"/>
</dbReference>
<feature type="compositionally biased region" description="Polar residues" evidence="4">
    <location>
        <begin position="540"/>
        <end position="550"/>
    </location>
</feature>
<dbReference type="KEGG" id="ccp:CHC_T00006718001"/>
<reference evidence="7" key="1">
    <citation type="journal article" date="2013" name="Proc. Natl. Acad. Sci. U.S.A.">
        <title>Genome structure and metabolic features in the red seaweed Chondrus crispus shed light on evolution of the Archaeplastida.</title>
        <authorList>
            <person name="Collen J."/>
            <person name="Porcel B."/>
            <person name="Carre W."/>
            <person name="Ball S.G."/>
            <person name="Chaparro C."/>
            <person name="Tonon T."/>
            <person name="Barbeyron T."/>
            <person name="Michel G."/>
            <person name="Noel B."/>
            <person name="Valentin K."/>
            <person name="Elias M."/>
            <person name="Artiguenave F."/>
            <person name="Arun A."/>
            <person name="Aury J.M."/>
            <person name="Barbosa-Neto J.F."/>
            <person name="Bothwell J.H."/>
            <person name="Bouget F.Y."/>
            <person name="Brillet L."/>
            <person name="Cabello-Hurtado F."/>
            <person name="Capella-Gutierrez S."/>
            <person name="Charrier B."/>
            <person name="Cladiere L."/>
            <person name="Cock J.M."/>
            <person name="Coelho S.M."/>
            <person name="Colleoni C."/>
            <person name="Czjzek M."/>
            <person name="Da Silva C."/>
            <person name="Delage L."/>
            <person name="Denoeud F."/>
            <person name="Deschamps P."/>
            <person name="Dittami S.M."/>
            <person name="Gabaldon T."/>
            <person name="Gachon C.M."/>
            <person name="Groisillier A."/>
            <person name="Herve C."/>
            <person name="Jabbari K."/>
            <person name="Katinka M."/>
            <person name="Kloareg B."/>
            <person name="Kowalczyk N."/>
            <person name="Labadie K."/>
            <person name="Leblanc C."/>
            <person name="Lopez P.J."/>
            <person name="McLachlan D.H."/>
            <person name="Meslet-Cladiere L."/>
            <person name="Moustafa A."/>
            <person name="Nehr Z."/>
            <person name="Nyvall Collen P."/>
            <person name="Panaud O."/>
            <person name="Partensky F."/>
            <person name="Poulain J."/>
            <person name="Rensing S.A."/>
            <person name="Rousvoal S."/>
            <person name="Samson G."/>
            <person name="Symeonidi A."/>
            <person name="Weissenbach J."/>
            <person name="Zambounis A."/>
            <person name="Wincker P."/>
            <person name="Boyen C."/>
        </authorList>
    </citation>
    <scope>NUCLEOTIDE SEQUENCE [LARGE SCALE GENOMIC DNA]</scope>
    <source>
        <strain evidence="7">cv. Stackhouse</strain>
    </source>
</reference>
<dbReference type="GO" id="GO:0005856">
    <property type="term" value="C:cytoskeleton"/>
    <property type="evidence" value="ECO:0007669"/>
    <property type="project" value="UniProtKB-SubCell"/>
</dbReference>
<feature type="domain" description="TOG" evidence="5">
    <location>
        <begin position="287"/>
        <end position="527"/>
    </location>
</feature>
<comment type="subcellular location">
    <subcellularLocation>
        <location evidence="1">Cytoplasm</location>
        <location evidence="1">Cytoskeleton</location>
    </subcellularLocation>
</comment>
<dbReference type="GO" id="GO:0046785">
    <property type="term" value="P:microtubule polymerization"/>
    <property type="evidence" value="ECO:0007669"/>
    <property type="project" value="InterPro"/>
</dbReference>
<dbReference type="RefSeq" id="XP_005718911.1">
    <property type="nucleotide sequence ID" value="XM_005718854.1"/>
</dbReference>
<dbReference type="GeneID" id="17326624"/>
<protein>
    <recommendedName>
        <fullName evidence="5">TOG domain-containing protein</fullName>
    </recommendedName>
</protein>
<feature type="compositionally biased region" description="Basic and acidic residues" evidence="4">
    <location>
        <begin position="1206"/>
        <end position="1216"/>
    </location>
</feature>
<dbReference type="FunFam" id="1.25.10.10:FF:000019">
    <property type="entry name" value="Cytoskeleton-associated protein 5"/>
    <property type="match status" value="1"/>
</dbReference>
<dbReference type="Gramene" id="CDF39006">
    <property type="protein sequence ID" value="CDF39006"/>
    <property type="gene ID" value="CHC_T00006718001"/>
</dbReference>
<keyword evidence="7" id="KW-1185">Reference proteome</keyword>
<feature type="region of interest" description="Disordered" evidence="4">
    <location>
        <begin position="2030"/>
        <end position="2059"/>
    </location>
</feature>
<feature type="region of interest" description="Disordered" evidence="4">
    <location>
        <begin position="231"/>
        <end position="278"/>
    </location>
</feature>
<keyword evidence="3" id="KW-0206">Cytoskeleton</keyword>
<proteinExistence type="predicted"/>
<feature type="domain" description="TOG" evidence="5">
    <location>
        <begin position="6"/>
        <end position="238"/>
    </location>
</feature>
<dbReference type="Pfam" id="PF21041">
    <property type="entry name" value="XMAP215_CLASP_TOG"/>
    <property type="match status" value="1"/>
</dbReference>
<evidence type="ECO:0000256" key="1">
    <source>
        <dbReference type="ARBA" id="ARBA00004245"/>
    </source>
</evidence>
<evidence type="ECO:0000259" key="5">
    <source>
        <dbReference type="SMART" id="SM01349"/>
    </source>
</evidence>
<dbReference type="GO" id="GO:0061863">
    <property type="term" value="F:microtubule plus end polymerase"/>
    <property type="evidence" value="ECO:0007669"/>
    <property type="project" value="InterPro"/>
</dbReference>
<dbReference type="InterPro" id="IPR034085">
    <property type="entry name" value="TOG"/>
</dbReference>
<feature type="domain" description="TOG" evidence="5">
    <location>
        <begin position="892"/>
        <end position="1134"/>
    </location>
</feature>
<dbReference type="EMBL" id="HG001983">
    <property type="protein sequence ID" value="CDF39006.1"/>
    <property type="molecule type" value="Genomic_DNA"/>
</dbReference>
<feature type="region of interest" description="Disordered" evidence="4">
    <location>
        <begin position="1132"/>
        <end position="1217"/>
    </location>
</feature>
<dbReference type="InterPro" id="IPR011989">
    <property type="entry name" value="ARM-like"/>
</dbReference>
<feature type="compositionally biased region" description="Basic and acidic residues" evidence="4">
    <location>
        <begin position="2037"/>
        <end position="2059"/>
    </location>
</feature>
<dbReference type="Gene3D" id="1.25.10.10">
    <property type="entry name" value="Leucine-rich Repeat Variant"/>
    <property type="match status" value="5"/>
</dbReference>
<evidence type="ECO:0000256" key="2">
    <source>
        <dbReference type="ARBA" id="ARBA00022490"/>
    </source>
</evidence>
<feature type="domain" description="TOG" evidence="5">
    <location>
        <begin position="1258"/>
        <end position="1500"/>
    </location>
</feature>
<feature type="domain" description="TOG" evidence="5">
    <location>
        <begin position="598"/>
        <end position="838"/>
    </location>
</feature>
<evidence type="ECO:0000313" key="6">
    <source>
        <dbReference type="EMBL" id="CDF39006.1"/>
    </source>
</evidence>
<dbReference type="OrthoDB" id="205662at2759"/>
<dbReference type="SMART" id="SM01349">
    <property type="entry name" value="TOG"/>
    <property type="match status" value="5"/>
</dbReference>
<organism evidence="6 7">
    <name type="scientific">Chondrus crispus</name>
    <name type="common">Carrageen Irish moss</name>
    <name type="synonym">Polymorpha crispa</name>
    <dbReference type="NCBI Taxonomy" id="2769"/>
    <lineage>
        <taxon>Eukaryota</taxon>
        <taxon>Rhodophyta</taxon>
        <taxon>Florideophyceae</taxon>
        <taxon>Rhodymeniophycidae</taxon>
        <taxon>Gigartinales</taxon>
        <taxon>Gigartinaceae</taxon>
        <taxon>Chondrus</taxon>
    </lineage>
</organism>
<dbReference type="GO" id="GO:0007051">
    <property type="term" value="P:spindle organization"/>
    <property type="evidence" value="ECO:0007669"/>
    <property type="project" value="InterPro"/>
</dbReference>
<name>R7QNH4_CHOCR</name>
<dbReference type="SUPFAM" id="SSF48371">
    <property type="entry name" value="ARM repeat"/>
    <property type="match status" value="2"/>
</dbReference>
<evidence type="ECO:0000313" key="7">
    <source>
        <dbReference type="Proteomes" id="UP000012073"/>
    </source>
</evidence>
<dbReference type="PANTHER" id="PTHR12609">
    <property type="entry name" value="MICROTUBULE ASSOCIATED PROTEIN XMAP215"/>
    <property type="match status" value="1"/>
</dbReference>
<feature type="compositionally biased region" description="Basic and acidic residues" evidence="4">
    <location>
        <begin position="868"/>
        <end position="879"/>
    </location>
</feature>
<dbReference type="STRING" id="2769.R7QNH4"/>
<dbReference type="PhylomeDB" id="R7QNH4"/>
<dbReference type="InterPro" id="IPR045110">
    <property type="entry name" value="XMAP215"/>
</dbReference>
<feature type="compositionally biased region" description="Acidic residues" evidence="4">
    <location>
        <begin position="256"/>
        <end position="278"/>
    </location>
</feature>
<dbReference type="GO" id="GO:0051010">
    <property type="term" value="F:microtubule plus-end binding"/>
    <property type="evidence" value="ECO:0007669"/>
    <property type="project" value="InterPro"/>
</dbReference>
<sequence length="2076" mass="226019">MDATASSSPGEDPVQKFKKLPLAERVLHKHWKVREAACRELTDKFSAASEDAKIYADFFPALGKIVRDSNAPAQLVGFDALSKFADTAPPNLVRKAAGDVVKGIAEKGLAGRLQNKMNAVETFLTFVGADAGDVAVAAMATAGFSHRTPKVVAAAIDAVSKALNAFGKRYVPLKVVAEKLPPLFGHSQEIVRNAAKGLAIEMHRWVGDDAKVVTKGAKEVTLKELDAAFAKHAGQGKPEPTRLTRSMRKRVREGDGDVDDGDEDDGFGLGEPESEEPEAELEINLIEKLAKVKVLIEEGVTKDWYTAVDSKKWKARKTAMDEAVEIVGQAKLTPVNHQDVLTRLRKIIAKDTNVNVVASAANLLQAMCNGLRKNFPAGAAKALTVDLFGRLKEKNRIMVDSVTKALDALHLKKCIRIVELQEEIAAVASHKTPKARCEALLWLGRSLRQGTAGADLKGAPLKSFGGLFVKGTEDSSPEVRDAALGGLASLQKLVGEKNMAVYLEKLDKKRKDKVAAIATELPDVRKVVSSEPKKQARAKGSTSASVSQVLPATRAVKQKHIASSTSATSPKKRPSPSRGAVPPKQPEPTPYESDDEGEILQSPESALDLAVERFEEFEKANWSSKSFKARVACMAMVNGSLFGKDSFTEEDVFFALGLLSCAPGLGDTNFMALKPKLELFGMVATRCPIPLPRKTLRPLLLQTAEKFGDIKSSKVVGEIMMSYAEVTSPRYLCEILAQTVTETKNNRAVIAILKFLGRLVEDFGIPVVPEQTVATVTAATLGNAAPAARNAALTLACRTSIRMKPEAFRKKLLDHDTTEECLELFDVELQKYGQEPDPPTRKKKFGNNDVQSKSSGDLEVIATSPPRTKGDVLPEEAARTLESSAAAVPTPEPAPPQERVSLSEEFAPGSRLFLDLKNSNWKKRQDALAAVDRIINSGNDFIKPDIGMEIINALRARLSDSNRNLAVAAYNVLGRLVLAMGTPGVVHFKVFAPTVLSQGCVDIKRGIRDAATKVVRNWFELFGLEALVPYCHLPLASLNSAFRKEFLEWLIPCLQGEIGSFDAGREDLSPLIDSCFACLRDRTTEVRHLADLMLEQVVRSVGIGAIDMKLLSMTKAARNQIDPVLEKYRASAPKAAGTSAPPPERSGIPVTPRSARERPRSMALPRTPASRRGGPFAADFSTPAGTPSRRKRPASARASPVVPPFRELEQQERDETPVIVQNDGRDVRAQRFLKKRRRFIQELNEADPSGDIQPLISEDVEDLMEDLTECCSPYLCTKLTAPSNRFRMHVEAIEVVSSYLDVHPESLLYAADVLLRWSACRIEDSRTPPTVLVKLAVFVSNICEVLMSSGTTIGEYEACAILPPIVDKCGSNRESIRVAMRSCLLSIGDVVSDEVFLVLLTSCLRYPVSPRAHNAVGNEICRLIEKRCTSGAGMPAGVLPTIGKVAGSEDEGAGRAAAVCLDRAHEFFGDDLWELVGGLTETEAGLLEGRLKAVPGGSKEEVQAPKAGEISRVADEPTDGVSHAQKNVVQRPMSIVPSDIRSEDFRLSVAPAPPNSVITSISDSLNTATPRKTCNQSADSVPATPGLPMKQRRIVQDSEKENLVADILARLQSHDRDLQLSGLASIFDDLRREGNLLTYTGSSALLLQLVKCFTETLGRLENGAAEEDDPAVLKSFLKGVIRFAREPELLRKLDQSSVESLLADALNAMLPQAVVGVEDWDQVRRGVNLMIVKVLESCNQNLLYTAMINLLLENIKEMQQHSGSARMSPSLAKSSICIKSIAKVSKRGFADCRMDALLRDIHLFLVANPVRRDGKPSAEDQTFAMRLLKTVVNAIIDEMGKDIRSHLSLIPHAEGSQLVHYIDMTLGGRDESLESSEAAQQLGSLGDRKDSGAVITWCLSNIDKGMRSDSVLRQLQNELEGSGVIALDAHLAQYDQDMQVFVRNGLDRLSREESQRDIVSRPDGGTSQQAFGNGYRDASVPIRRSIPGAMEDMEMPSAGDISGHSAGQVYLKRLQEIQLRYGLQTGDRTQMDGVAGTEKENGTVERVLSAEDTRDKASTLRERMARIRQLQSSSKD</sequence>
<dbReference type="OMA" id="NWKERKE"/>
<evidence type="ECO:0000256" key="3">
    <source>
        <dbReference type="ARBA" id="ARBA00023212"/>
    </source>
</evidence>
<feature type="region of interest" description="Disordered" evidence="4">
    <location>
        <begin position="832"/>
        <end position="900"/>
    </location>
</feature>
<gene>
    <name evidence="6" type="ORF">CHC_T00006718001</name>
</gene>
<dbReference type="InterPro" id="IPR048491">
    <property type="entry name" value="XMAP215_CLASP_TOG"/>
</dbReference>